<dbReference type="SUPFAM" id="SSF47203">
    <property type="entry name" value="Acyl-CoA dehydrogenase C-terminal domain-like"/>
    <property type="match status" value="1"/>
</dbReference>
<accession>A0A5M4FBZ9</accession>
<organism evidence="6 7">
    <name type="scientific">Aeromicrobium ginsengisoli</name>
    <dbReference type="NCBI Taxonomy" id="363867"/>
    <lineage>
        <taxon>Bacteria</taxon>
        <taxon>Bacillati</taxon>
        <taxon>Actinomycetota</taxon>
        <taxon>Actinomycetes</taxon>
        <taxon>Propionibacteriales</taxon>
        <taxon>Nocardioidaceae</taxon>
        <taxon>Aeromicrobium</taxon>
    </lineage>
</organism>
<feature type="domain" description="Acyl-CoA dehydrogenase/oxidase C-terminal" evidence="5">
    <location>
        <begin position="202"/>
        <end position="330"/>
    </location>
</feature>
<evidence type="ECO:0000256" key="4">
    <source>
        <dbReference type="SAM" id="MobiDB-lite"/>
    </source>
</evidence>
<evidence type="ECO:0000259" key="5">
    <source>
        <dbReference type="Pfam" id="PF00441"/>
    </source>
</evidence>
<sequence length="340" mass="35832">MKFTLTDEQSGFARSLDDLLSRADSVAANRAWAAGDHEPGLKLWSRLADLGVGGGGRGAPPPGKRTPGGGGRPPRAHLRGPGWVSGGGPPAPPPPTPVEIGIAFEAIGRHVVPGPWIESAAYLPLARTDVDLTESRTTVAMPYAVDADVADEVYALVDGELHTATAERRVTSIDPSRHLFTVTAGEPVAHGDLDAAYDLAVLATAAQLLGAGERVLADSVAYVKQRTQFGRAIGSYQAIKHQLADARIALDFARPLVFGAALELTPRSVSAAKLQAAEAANLAARVGLQVHGAIGYTEEYDLSRWLLRIRALQSAWGTASFHRERLLASLLADQSLSPSK</sequence>
<proteinExistence type="predicted"/>
<feature type="region of interest" description="Disordered" evidence="4">
    <location>
        <begin position="52"/>
        <end position="97"/>
    </location>
</feature>
<dbReference type="EMBL" id="SDPQ02000003">
    <property type="protein sequence ID" value="KAA1395924.1"/>
    <property type="molecule type" value="Genomic_DNA"/>
</dbReference>
<name>A0A5M4FBZ9_9ACTN</name>
<dbReference type="InterPro" id="IPR036250">
    <property type="entry name" value="AcylCo_DH-like_C"/>
</dbReference>
<evidence type="ECO:0000256" key="2">
    <source>
        <dbReference type="ARBA" id="ARBA00022827"/>
    </source>
</evidence>
<comment type="caution">
    <text evidence="6">The sequence shown here is derived from an EMBL/GenBank/DDBJ whole genome shotgun (WGS) entry which is preliminary data.</text>
</comment>
<evidence type="ECO:0000313" key="6">
    <source>
        <dbReference type="EMBL" id="KAA1395924.1"/>
    </source>
</evidence>
<evidence type="ECO:0000256" key="3">
    <source>
        <dbReference type="ARBA" id="ARBA00023002"/>
    </source>
</evidence>
<dbReference type="Proteomes" id="UP000380867">
    <property type="component" value="Unassembled WGS sequence"/>
</dbReference>
<dbReference type="GO" id="GO:0003995">
    <property type="term" value="F:acyl-CoA dehydrogenase activity"/>
    <property type="evidence" value="ECO:0007669"/>
    <property type="project" value="TreeGrafter"/>
</dbReference>
<evidence type="ECO:0000256" key="1">
    <source>
        <dbReference type="ARBA" id="ARBA00022630"/>
    </source>
</evidence>
<evidence type="ECO:0000313" key="7">
    <source>
        <dbReference type="Proteomes" id="UP000380867"/>
    </source>
</evidence>
<protein>
    <submittedName>
        <fullName evidence="6">Acyl-CoA dehydrogenase</fullName>
    </submittedName>
</protein>
<dbReference type="InterPro" id="IPR009075">
    <property type="entry name" value="AcylCo_DH/oxidase_C"/>
</dbReference>
<dbReference type="AlphaFoldDB" id="A0A5M4FBZ9"/>
<reference evidence="6" key="1">
    <citation type="submission" date="2019-09" db="EMBL/GenBank/DDBJ databases">
        <authorList>
            <person name="Li J."/>
        </authorList>
    </citation>
    <scope>NUCLEOTIDE SEQUENCE [LARGE SCALE GENOMIC DNA]</scope>
    <source>
        <strain evidence="6">JCM 14732</strain>
    </source>
</reference>
<dbReference type="OrthoDB" id="7328575at2"/>
<keyword evidence="3" id="KW-0560">Oxidoreductase</keyword>
<keyword evidence="7" id="KW-1185">Reference proteome</keyword>
<dbReference type="Gene3D" id="1.20.140.10">
    <property type="entry name" value="Butyryl-CoA Dehydrogenase, subunit A, domain 3"/>
    <property type="match status" value="1"/>
</dbReference>
<keyword evidence="1" id="KW-0285">Flavoprotein</keyword>
<dbReference type="PANTHER" id="PTHR43884">
    <property type="entry name" value="ACYL-COA DEHYDROGENASE"/>
    <property type="match status" value="1"/>
</dbReference>
<keyword evidence="2" id="KW-0274">FAD</keyword>
<gene>
    <name evidence="6" type="ORF">ESP70_017500</name>
</gene>
<dbReference type="Pfam" id="PF00441">
    <property type="entry name" value="Acyl-CoA_dh_1"/>
    <property type="match status" value="1"/>
</dbReference>
<dbReference type="PANTHER" id="PTHR43884:SF20">
    <property type="entry name" value="ACYL-COA DEHYDROGENASE FADE28"/>
    <property type="match status" value="1"/>
</dbReference>